<evidence type="ECO:0000313" key="1">
    <source>
        <dbReference type="EMBL" id="RNI19889.1"/>
    </source>
</evidence>
<comment type="caution">
    <text evidence="1">The sequence shown here is derived from an EMBL/GenBank/DDBJ whole genome shotgun (WGS) entry which is preliminary data.</text>
</comment>
<proteinExistence type="predicted"/>
<dbReference type="AlphaFoldDB" id="A0A3M9M2R6"/>
<dbReference type="SUPFAM" id="SSF46785">
    <property type="entry name" value="Winged helix' DNA-binding domain"/>
    <property type="match status" value="1"/>
</dbReference>
<dbReference type="InterPro" id="IPR036388">
    <property type="entry name" value="WH-like_DNA-bd_sf"/>
</dbReference>
<dbReference type="InterPro" id="IPR036390">
    <property type="entry name" value="WH_DNA-bd_sf"/>
</dbReference>
<dbReference type="InterPro" id="IPR011991">
    <property type="entry name" value="ArsR-like_HTH"/>
</dbReference>
<name>A0A3M9M2R6_9MICO</name>
<accession>A0A3M9M2R6</accession>
<protein>
    <submittedName>
        <fullName evidence="1">ArsR family transcriptional regulator</fullName>
    </submittedName>
</protein>
<keyword evidence="2" id="KW-1185">Reference proteome</keyword>
<organism evidence="1 2">
    <name type="scientific">Flexivirga caeni</name>
    <dbReference type="NCBI Taxonomy" id="2294115"/>
    <lineage>
        <taxon>Bacteria</taxon>
        <taxon>Bacillati</taxon>
        <taxon>Actinomycetota</taxon>
        <taxon>Actinomycetes</taxon>
        <taxon>Micrococcales</taxon>
        <taxon>Dermacoccaceae</taxon>
        <taxon>Flexivirga</taxon>
    </lineage>
</organism>
<sequence>MRLLHELADRPAARATDLAEALGVPANSVSFHLRQMERYGFVERDTEHGSDRREKWWRSTNRDGFRLTGGSEDESAVAVARDLVRTIGAHTHAAVDEWLGVAVSDAGTSVNHDVRLHLTDAEFAQFRSELGEVWDRWLTVSRGHDDDHEDLVTFRDVRFGWTDRPAIEDEG</sequence>
<evidence type="ECO:0000313" key="2">
    <source>
        <dbReference type="Proteomes" id="UP000271678"/>
    </source>
</evidence>
<gene>
    <name evidence="1" type="ORF">EFY87_15820</name>
</gene>
<dbReference type="CDD" id="cd00090">
    <property type="entry name" value="HTH_ARSR"/>
    <property type="match status" value="1"/>
</dbReference>
<dbReference type="EMBL" id="RJJQ01000018">
    <property type="protein sequence ID" value="RNI19889.1"/>
    <property type="molecule type" value="Genomic_DNA"/>
</dbReference>
<reference evidence="1 2" key="1">
    <citation type="submission" date="2018-11" db="EMBL/GenBank/DDBJ databases">
        <title>Draft genome of Simplicispira Flexivirga sp. BO-16.</title>
        <authorList>
            <person name="Im W.T."/>
        </authorList>
    </citation>
    <scope>NUCLEOTIDE SEQUENCE [LARGE SCALE GENOMIC DNA]</scope>
    <source>
        <strain evidence="1 2">BO-16</strain>
    </source>
</reference>
<dbReference type="Proteomes" id="UP000271678">
    <property type="component" value="Unassembled WGS sequence"/>
</dbReference>
<dbReference type="Gene3D" id="1.10.10.10">
    <property type="entry name" value="Winged helix-like DNA-binding domain superfamily/Winged helix DNA-binding domain"/>
    <property type="match status" value="1"/>
</dbReference>
<dbReference type="Pfam" id="PF12840">
    <property type="entry name" value="HTH_20"/>
    <property type="match status" value="1"/>
</dbReference>